<evidence type="ECO:0000256" key="1">
    <source>
        <dbReference type="ARBA" id="ARBA00004604"/>
    </source>
</evidence>
<sequence>MVSSVHYNTSILVPIELSSVQMRVKKQKRHRRAVRFYTACFGFRDPFKVLCDGTFVHHLIANRITPADTALANILGATVKLFTTRCVLAELKSLGASYHESLNAANNLIMARCDHENRRSAVDCITEVIGESNSEHFFVATQDADLRRSLQKIPGVPAIYALRNTLFLEQPSSFQRQFAQSAEEERLHMTDMEYNMLRLRKKRKLSDDKEGDSSDAQEEEDDVSHVFNTNVKRNGSDVKDKVHFKRKRAKGPNPLSVKKKKKSADTNGTTSGKESKHADGTASVGKSFAPDWLCNIRRNFD</sequence>
<dbReference type="GO" id="GO:0032040">
    <property type="term" value="C:small-subunit processome"/>
    <property type="evidence" value="ECO:0007669"/>
    <property type="project" value="InterPro"/>
</dbReference>
<dbReference type="InterPro" id="IPR006984">
    <property type="entry name" value="Fcf1/UTP23"/>
</dbReference>
<evidence type="ECO:0000259" key="8">
    <source>
        <dbReference type="Pfam" id="PF24779"/>
    </source>
</evidence>
<dbReference type="Gene3D" id="3.40.50.1010">
    <property type="entry name" value="5'-nuclease"/>
    <property type="match status" value="1"/>
</dbReference>
<dbReference type="SUPFAM" id="SSF88723">
    <property type="entry name" value="PIN domain-like"/>
    <property type="match status" value="1"/>
</dbReference>
<keyword evidence="10" id="KW-1185">Reference proteome</keyword>
<keyword evidence="2" id="KW-0690">Ribosome biogenesis</keyword>
<dbReference type="Pfam" id="PF24779">
    <property type="entry name" value="UTP23_sensor"/>
    <property type="match status" value="1"/>
</dbReference>
<comment type="function">
    <text evidence="5">Involved in rRNA-processing and ribosome biogenesis.</text>
</comment>
<feature type="compositionally biased region" description="Acidic residues" evidence="7">
    <location>
        <begin position="213"/>
        <end position="222"/>
    </location>
</feature>
<comment type="similarity">
    <text evidence="6">Belongs to the UTP23/FCF1 family. UTP23 subfamily.</text>
</comment>
<dbReference type="CDD" id="cd08553">
    <property type="entry name" value="PIN_Fcf1-like"/>
    <property type="match status" value="1"/>
</dbReference>
<accession>A0A9Q1R3L8</accession>
<dbReference type="InterPro" id="IPR029060">
    <property type="entry name" value="PIN-like_dom_sf"/>
</dbReference>
<gene>
    <name evidence="9" type="ORF">K7X08_029941</name>
</gene>
<dbReference type="GO" id="GO:0006364">
    <property type="term" value="P:rRNA processing"/>
    <property type="evidence" value="ECO:0007669"/>
    <property type="project" value="UniProtKB-KW"/>
</dbReference>
<dbReference type="EMBL" id="JAJAGQ010000017">
    <property type="protein sequence ID" value="KAJ8538645.1"/>
    <property type="molecule type" value="Genomic_DNA"/>
</dbReference>
<protein>
    <recommendedName>
        <fullName evidence="8">UTP23 sensor motif region domain-containing protein</fullName>
    </recommendedName>
</protein>
<keyword evidence="3" id="KW-0698">rRNA processing</keyword>
<name>A0A9Q1R3L8_9SOLA</name>
<dbReference type="Proteomes" id="UP001152561">
    <property type="component" value="Unassembled WGS sequence"/>
</dbReference>
<evidence type="ECO:0000256" key="5">
    <source>
        <dbReference type="ARBA" id="ARBA00037300"/>
    </source>
</evidence>
<comment type="caution">
    <text evidence="9">The sequence shown here is derived from an EMBL/GenBank/DDBJ whole genome shotgun (WGS) entry which is preliminary data.</text>
</comment>
<dbReference type="OrthoDB" id="25675at2759"/>
<dbReference type="PANTHER" id="PTHR12416">
    <property type="entry name" value="RRNA-PROCESSING PROTEIN UTP23 HOMOLOG"/>
    <property type="match status" value="1"/>
</dbReference>
<evidence type="ECO:0000313" key="9">
    <source>
        <dbReference type="EMBL" id="KAJ8538645.1"/>
    </source>
</evidence>
<reference evidence="10" key="1">
    <citation type="journal article" date="2023" name="Proc. Natl. Acad. Sci. U.S.A.">
        <title>Genomic and structural basis for evolution of tropane alkaloid biosynthesis.</title>
        <authorList>
            <person name="Wanga Y.-J."/>
            <person name="Taina T."/>
            <person name="Yua J.-Y."/>
            <person name="Lia J."/>
            <person name="Xua B."/>
            <person name="Chenc J."/>
            <person name="D'Auriad J.C."/>
            <person name="Huanga J.-P."/>
            <person name="Huanga S.-X."/>
        </authorList>
    </citation>
    <scope>NUCLEOTIDE SEQUENCE [LARGE SCALE GENOMIC DNA]</scope>
    <source>
        <strain evidence="10">cv. KIB-2019</strain>
    </source>
</reference>
<evidence type="ECO:0000256" key="3">
    <source>
        <dbReference type="ARBA" id="ARBA00022552"/>
    </source>
</evidence>
<dbReference type="FunFam" id="3.40.50.1010:FF:000006">
    <property type="entry name" value="rRNA-processing protein UTP23 homolog"/>
    <property type="match status" value="1"/>
</dbReference>
<proteinExistence type="inferred from homology"/>
<feature type="region of interest" description="Disordered" evidence="7">
    <location>
        <begin position="203"/>
        <end position="287"/>
    </location>
</feature>
<evidence type="ECO:0000256" key="2">
    <source>
        <dbReference type="ARBA" id="ARBA00022517"/>
    </source>
</evidence>
<dbReference type="InterPro" id="IPR057776">
    <property type="entry name" value="UTP23_sensor"/>
</dbReference>
<dbReference type="AlphaFoldDB" id="A0A9Q1R3L8"/>
<dbReference type="Pfam" id="PF04900">
    <property type="entry name" value="Fcf1"/>
    <property type="match status" value="1"/>
</dbReference>
<evidence type="ECO:0000256" key="7">
    <source>
        <dbReference type="SAM" id="MobiDB-lite"/>
    </source>
</evidence>
<evidence type="ECO:0000313" key="10">
    <source>
        <dbReference type="Proteomes" id="UP001152561"/>
    </source>
</evidence>
<feature type="domain" description="UTP23 sensor motif region" evidence="8">
    <location>
        <begin position="245"/>
        <end position="262"/>
    </location>
</feature>
<keyword evidence="4" id="KW-0539">Nucleus</keyword>
<organism evidence="9 10">
    <name type="scientific">Anisodus acutangulus</name>
    <dbReference type="NCBI Taxonomy" id="402998"/>
    <lineage>
        <taxon>Eukaryota</taxon>
        <taxon>Viridiplantae</taxon>
        <taxon>Streptophyta</taxon>
        <taxon>Embryophyta</taxon>
        <taxon>Tracheophyta</taxon>
        <taxon>Spermatophyta</taxon>
        <taxon>Magnoliopsida</taxon>
        <taxon>eudicotyledons</taxon>
        <taxon>Gunneridae</taxon>
        <taxon>Pentapetalae</taxon>
        <taxon>asterids</taxon>
        <taxon>lamiids</taxon>
        <taxon>Solanales</taxon>
        <taxon>Solanaceae</taxon>
        <taxon>Solanoideae</taxon>
        <taxon>Hyoscyameae</taxon>
        <taxon>Anisodus</taxon>
    </lineage>
</organism>
<evidence type="ECO:0000256" key="4">
    <source>
        <dbReference type="ARBA" id="ARBA00023242"/>
    </source>
</evidence>
<evidence type="ECO:0000256" key="6">
    <source>
        <dbReference type="ARBA" id="ARBA00038503"/>
    </source>
</evidence>
<comment type="subcellular location">
    <subcellularLocation>
        <location evidence="1">Nucleus</location>
        <location evidence="1">Nucleolus</location>
    </subcellularLocation>
</comment>